<dbReference type="AlphaFoldDB" id="T2JQI3"/>
<gene>
    <name evidence="1" type="ORF">CWATWH0402_5821</name>
</gene>
<protein>
    <submittedName>
        <fullName evidence="1">Uncharacterized protein</fullName>
    </submittedName>
</protein>
<evidence type="ECO:0000313" key="2">
    <source>
        <dbReference type="Proteomes" id="UP000018130"/>
    </source>
</evidence>
<dbReference type="Proteomes" id="UP000018130">
    <property type="component" value="Unassembled WGS sequence"/>
</dbReference>
<reference evidence="1 2" key="2">
    <citation type="submission" date="2013-09" db="EMBL/GenBank/DDBJ databases">
        <title>Whole genome comparison of six Crocosphaera watsonii strains with differing phenotypes.</title>
        <authorList>
            <person name="Bench S.R."/>
            <person name="Heller P."/>
            <person name="Frank I."/>
            <person name="Arciniega M."/>
            <person name="Shilova I.N."/>
            <person name="Zehr J.P."/>
        </authorList>
    </citation>
    <scope>NUCLEOTIDE SEQUENCE [LARGE SCALE GENOMIC DNA]</scope>
    <source>
        <strain evidence="1 2">WH 0402</strain>
    </source>
</reference>
<accession>T2JQI3</accession>
<name>T2JQI3_CROWT</name>
<sequence length="186" mass="20305">MLLSSNKIKKSVSMEILPPLPVPPAVAEISLVFFNLISWEEIVMFPPSPDAVVAVIWLKLFKSIVLAVMVKFPACPNPSFLTVTCPWLIILKSLVFRTISPELPNGTFKLNWSLNAPVGISAEVTIRLILSSLKSLEIEGLLISINSSATRFILPAFPSPTVVALISPPSCKKTFFVLRTILPPAP</sequence>
<proteinExistence type="predicted"/>
<comment type="caution">
    <text evidence="1">The sequence shown here is derived from an EMBL/GenBank/DDBJ whole genome shotgun (WGS) entry which is preliminary data.</text>
</comment>
<reference evidence="1 2" key="1">
    <citation type="submission" date="2013-01" db="EMBL/GenBank/DDBJ databases">
        <authorList>
            <person name="Bench S."/>
        </authorList>
    </citation>
    <scope>NUCLEOTIDE SEQUENCE [LARGE SCALE GENOMIC DNA]</scope>
    <source>
        <strain evidence="1 2">WH 0402</strain>
    </source>
</reference>
<organism evidence="1 2">
    <name type="scientific">Crocosphaera watsonii WH 0402</name>
    <dbReference type="NCBI Taxonomy" id="1284629"/>
    <lineage>
        <taxon>Bacteria</taxon>
        <taxon>Bacillati</taxon>
        <taxon>Cyanobacteriota</taxon>
        <taxon>Cyanophyceae</taxon>
        <taxon>Oscillatoriophycideae</taxon>
        <taxon>Chroococcales</taxon>
        <taxon>Aphanothecaceae</taxon>
        <taxon>Crocosphaera</taxon>
    </lineage>
</organism>
<evidence type="ECO:0000313" key="1">
    <source>
        <dbReference type="EMBL" id="CCQ68128.1"/>
    </source>
</evidence>
<dbReference type="EMBL" id="CAQN01000698">
    <property type="protein sequence ID" value="CCQ68128.1"/>
    <property type="molecule type" value="Genomic_DNA"/>
</dbReference>